<reference evidence="16 17" key="1">
    <citation type="submission" date="2020-02" db="EMBL/GenBank/DDBJ databases">
        <authorList>
            <person name="Sun Q."/>
        </authorList>
    </citation>
    <scope>NUCLEOTIDE SEQUENCE [LARGE SCALE GENOMIC DNA]</scope>
    <source>
        <strain evidence="16 17">YIM 13062</strain>
    </source>
</reference>
<feature type="active site" evidence="13">
    <location>
        <position position="178"/>
    </location>
</feature>
<evidence type="ECO:0000256" key="1">
    <source>
        <dbReference type="ARBA" id="ARBA00010945"/>
    </source>
</evidence>
<dbReference type="GO" id="GO:0005829">
    <property type="term" value="C:cytosol"/>
    <property type="evidence" value="ECO:0007669"/>
    <property type="project" value="TreeGrafter"/>
</dbReference>
<organism evidence="16 17">
    <name type="scientific">Kocuria subflava</name>
    <dbReference type="NCBI Taxonomy" id="1736139"/>
    <lineage>
        <taxon>Bacteria</taxon>
        <taxon>Bacillati</taxon>
        <taxon>Actinomycetota</taxon>
        <taxon>Actinomycetes</taxon>
        <taxon>Micrococcales</taxon>
        <taxon>Micrococcaceae</taxon>
        <taxon>Kocuria</taxon>
    </lineage>
</organism>
<dbReference type="CDD" id="cd03586">
    <property type="entry name" value="PolY_Pol_IV_kappa"/>
    <property type="match status" value="1"/>
</dbReference>
<dbReference type="GO" id="GO:0009432">
    <property type="term" value="P:SOS response"/>
    <property type="evidence" value="ECO:0007669"/>
    <property type="project" value="TreeGrafter"/>
</dbReference>
<keyword evidence="6 13" id="KW-0479">Metal-binding</keyword>
<keyword evidence="9 13" id="KW-0239">DNA-directed DNA polymerase</keyword>
<dbReference type="SUPFAM" id="SSF100879">
    <property type="entry name" value="Lesion bypass DNA polymerase (Y-family), little finger domain"/>
    <property type="match status" value="1"/>
</dbReference>
<accession>A0A846TSW5</accession>
<keyword evidence="7 13" id="KW-0227">DNA damage</keyword>
<evidence type="ECO:0000256" key="12">
    <source>
        <dbReference type="ARBA" id="ARBA00049244"/>
    </source>
</evidence>
<keyword evidence="8 13" id="KW-0460">Magnesium</keyword>
<sequence length="506" mass="54714">MAGASRHLHQRRRACAGPVQFSWPGQCRPVGQARAGKWSVQLRSRRRPIVSAARHWSPVHQEGVVVPHDDVAELRRTAILHVDMDMFFVAVELLEHPELVGRPVIVAAQSNRSVVLSASYEARAFGVRSGMPLARARAMCPQGTVLTPHYKVYPKYSATIMGIFHEVTDRVEQISVDEAFLDVSGAIRRLGSPLEIARRLRVRIREATGLTASVGIGATKTIAKIASTRAKPDGLLMVNHRDTVAFLAELPVGALWGVGAKTAQTLQAAGLRHVGDLAAQTPASLARLVGPAAGAHLHALANGHDPRAVTPVREEKSLGAEGTFEEDVTDVGRIRRELLSLSHRTAARLRSNGLRAKRVGLKLRWADFTTISRSRTVAQPFSSGHDLYTHALDLLKQETPLPAPVRLIGVRAEHLESGDTAMQLSLDGREEDWAAVESAMDRARRRFGDVGLGPASMLGHRGTGHRREGEQNLRPGAAGGGDPQGNWEPGSRNRPEPGVPRGGHGG</sequence>
<evidence type="ECO:0000256" key="5">
    <source>
        <dbReference type="ARBA" id="ARBA00022705"/>
    </source>
</evidence>
<dbReference type="SUPFAM" id="SSF56672">
    <property type="entry name" value="DNA/RNA polymerases"/>
    <property type="match status" value="1"/>
</dbReference>
<feature type="region of interest" description="Disordered" evidence="14">
    <location>
        <begin position="449"/>
        <end position="506"/>
    </location>
</feature>
<dbReference type="Gene3D" id="1.10.150.20">
    <property type="entry name" value="5' to 3' exonuclease, C-terminal subdomain"/>
    <property type="match status" value="1"/>
</dbReference>
<gene>
    <name evidence="13 16" type="primary">dinB</name>
    <name evidence="16" type="ORF">GTW58_02690</name>
</gene>
<keyword evidence="5 13" id="KW-0235">DNA replication</keyword>
<comment type="subcellular location">
    <subcellularLocation>
        <location evidence="13">Cytoplasm</location>
    </subcellularLocation>
</comment>
<proteinExistence type="inferred from homology"/>
<dbReference type="InterPro" id="IPR022880">
    <property type="entry name" value="DNApol_IV"/>
</dbReference>
<evidence type="ECO:0000256" key="7">
    <source>
        <dbReference type="ARBA" id="ARBA00022763"/>
    </source>
</evidence>
<dbReference type="EC" id="2.7.7.7" evidence="13"/>
<evidence type="ECO:0000256" key="4">
    <source>
        <dbReference type="ARBA" id="ARBA00022695"/>
    </source>
</evidence>
<evidence type="ECO:0000256" key="9">
    <source>
        <dbReference type="ARBA" id="ARBA00022932"/>
    </source>
</evidence>
<dbReference type="HAMAP" id="MF_01113">
    <property type="entry name" value="DNApol_IV"/>
    <property type="match status" value="1"/>
</dbReference>
<dbReference type="GO" id="GO:0003887">
    <property type="term" value="F:DNA-directed DNA polymerase activity"/>
    <property type="evidence" value="ECO:0007669"/>
    <property type="project" value="UniProtKB-UniRule"/>
</dbReference>
<dbReference type="GO" id="GO:0003684">
    <property type="term" value="F:damaged DNA binding"/>
    <property type="evidence" value="ECO:0007669"/>
    <property type="project" value="InterPro"/>
</dbReference>
<evidence type="ECO:0000313" key="16">
    <source>
        <dbReference type="EMBL" id="NKE08872.1"/>
    </source>
</evidence>
<dbReference type="Pfam" id="PF11799">
    <property type="entry name" value="IMS_C"/>
    <property type="match status" value="1"/>
</dbReference>
<dbReference type="PANTHER" id="PTHR11076:SF33">
    <property type="entry name" value="DNA POLYMERASE KAPPA"/>
    <property type="match status" value="1"/>
</dbReference>
<dbReference type="GO" id="GO:0000287">
    <property type="term" value="F:magnesium ion binding"/>
    <property type="evidence" value="ECO:0007669"/>
    <property type="project" value="UniProtKB-UniRule"/>
</dbReference>
<feature type="binding site" evidence="13">
    <location>
        <position position="83"/>
    </location>
    <ligand>
        <name>Mg(2+)</name>
        <dbReference type="ChEBI" id="CHEBI:18420"/>
    </ligand>
</feature>
<evidence type="ECO:0000256" key="13">
    <source>
        <dbReference type="HAMAP-Rule" id="MF_01113"/>
    </source>
</evidence>
<evidence type="ECO:0000256" key="8">
    <source>
        <dbReference type="ARBA" id="ARBA00022842"/>
    </source>
</evidence>
<comment type="catalytic activity">
    <reaction evidence="12 13">
        <text>DNA(n) + a 2'-deoxyribonucleoside 5'-triphosphate = DNA(n+1) + diphosphate</text>
        <dbReference type="Rhea" id="RHEA:22508"/>
        <dbReference type="Rhea" id="RHEA-COMP:17339"/>
        <dbReference type="Rhea" id="RHEA-COMP:17340"/>
        <dbReference type="ChEBI" id="CHEBI:33019"/>
        <dbReference type="ChEBI" id="CHEBI:61560"/>
        <dbReference type="ChEBI" id="CHEBI:173112"/>
        <dbReference type="EC" id="2.7.7.7"/>
    </reaction>
</comment>
<dbReference type="Pfam" id="PF00817">
    <property type="entry name" value="IMS"/>
    <property type="match status" value="1"/>
</dbReference>
<keyword evidence="2 13" id="KW-0515">Mutator protein</keyword>
<dbReference type="Gene3D" id="3.40.1170.60">
    <property type="match status" value="1"/>
</dbReference>
<dbReference type="GO" id="GO:0006261">
    <property type="term" value="P:DNA-templated DNA replication"/>
    <property type="evidence" value="ECO:0007669"/>
    <property type="project" value="UniProtKB-UniRule"/>
</dbReference>
<dbReference type="InterPro" id="IPR017961">
    <property type="entry name" value="DNA_pol_Y-fam_little_finger"/>
</dbReference>
<evidence type="ECO:0000313" key="17">
    <source>
        <dbReference type="Proteomes" id="UP000521379"/>
    </source>
</evidence>
<comment type="cofactor">
    <cofactor evidence="13">
        <name>Mg(2+)</name>
        <dbReference type="ChEBI" id="CHEBI:18420"/>
    </cofactor>
    <text evidence="13">Binds 2 magnesium ions per subunit.</text>
</comment>
<dbReference type="InterPro" id="IPR001126">
    <property type="entry name" value="UmuC"/>
</dbReference>
<evidence type="ECO:0000259" key="15">
    <source>
        <dbReference type="PROSITE" id="PS50173"/>
    </source>
</evidence>
<dbReference type="GO" id="GO:0042276">
    <property type="term" value="P:error-prone translesion synthesis"/>
    <property type="evidence" value="ECO:0007669"/>
    <property type="project" value="TreeGrafter"/>
</dbReference>
<dbReference type="Gene3D" id="3.30.1490.100">
    <property type="entry name" value="DNA polymerase, Y-family, little finger domain"/>
    <property type="match status" value="1"/>
</dbReference>
<keyword evidence="13" id="KW-0963">Cytoplasm</keyword>
<dbReference type="InterPro" id="IPR050116">
    <property type="entry name" value="DNA_polymerase-Y"/>
</dbReference>
<dbReference type="Proteomes" id="UP000521379">
    <property type="component" value="Unassembled WGS sequence"/>
</dbReference>
<keyword evidence="10 13" id="KW-0234">DNA repair</keyword>
<comment type="function">
    <text evidence="11 13">Poorly processive, error-prone DNA polymerase involved in untargeted mutagenesis. Copies undamaged DNA at stalled replication forks, which arise in vivo from mismatched or misaligned primer ends. These misaligned primers can be extended by PolIV. Exhibits no 3'-5' exonuclease (proofreading) activity. May be involved in translesional synthesis, in conjunction with the beta clamp from PolIII.</text>
</comment>
<evidence type="ECO:0000256" key="6">
    <source>
        <dbReference type="ARBA" id="ARBA00022723"/>
    </source>
</evidence>
<evidence type="ECO:0000256" key="2">
    <source>
        <dbReference type="ARBA" id="ARBA00022457"/>
    </source>
</evidence>
<dbReference type="FunFam" id="3.30.1490.100:FF:000004">
    <property type="entry name" value="DNA polymerase IV"/>
    <property type="match status" value="1"/>
</dbReference>
<dbReference type="InterPro" id="IPR036775">
    <property type="entry name" value="DNA_pol_Y-fam_lit_finger_sf"/>
</dbReference>
<evidence type="ECO:0000256" key="14">
    <source>
        <dbReference type="SAM" id="MobiDB-lite"/>
    </source>
</evidence>
<evidence type="ECO:0000256" key="11">
    <source>
        <dbReference type="ARBA" id="ARBA00025589"/>
    </source>
</evidence>
<comment type="subunit">
    <text evidence="13">Monomer.</text>
</comment>
<keyword evidence="13" id="KW-0238">DNA-binding</keyword>
<keyword evidence="3 13" id="KW-0808">Transferase</keyword>
<dbReference type="GO" id="GO:0006281">
    <property type="term" value="P:DNA repair"/>
    <property type="evidence" value="ECO:0007669"/>
    <property type="project" value="UniProtKB-UniRule"/>
</dbReference>
<evidence type="ECO:0000256" key="3">
    <source>
        <dbReference type="ARBA" id="ARBA00022679"/>
    </source>
</evidence>
<dbReference type="PANTHER" id="PTHR11076">
    <property type="entry name" value="DNA REPAIR POLYMERASE UMUC / TRANSFERASE FAMILY MEMBER"/>
    <property type="match status" value="1"/>
</dbReference>
<dbReference type="Gene3D" id="3.30.70.270">
    <property type="match status" value="1"/>
</dbReference>
<comment type="similarity">
    <text evidence="1 13">Belongs to the DNA polymerase type-Y family.</text>
</comment>
<dbReference type="EMBL" id="JAAVUN010000003">
    <property type="protein sequence ID" value="NKE08872.1"/>
    <property type="molecule type" value="Genomic_DNA"/>
</dbReference>
<dbReference type="AlphaFoldDB" id="A0A846TSW5"/>
<feature type="binding site" evidence="13">
    <location>
        <position position="177"/>
    </location>
    <ligand>
        <name>Mg(2+)</name>
        <dbReference type="ChEBI" id="CHEBI:18420"/>
    </ligand>
</feature>
<keyword evidence="4 13" id="KW-0548">Nucleotidyltransferase</keyword>
<keyword evidence="17" id="KW-1185">Reference proteome</keyword>
<dbReference type="InterPro" id="IPR043502">
    <property type="entry name" value="DNA/RNA_pol_sf"/>
</dbReference>
<feature type="domain" description="UmuC" evidence="15">
    <location>
        <begin position="79"/>
        <end position="259"/>
    </location>
</feature>
<feature type="site" description="Substrate discrimination" evidence="13">
    <location>
        <position position="88"/>
    </location>
</feature>
<dbReference type="InterPro" id="IPR043128">
    <property type="entry name" value="Rev_trsase/Diguanyl_cyclase"/>
</dbReference>
<name>A0A846TSW5_9MICC</name>
<protein>
    <recommendedName>
        <fullName evidence="13">DNA polymerase IV</fullName>
        <shortName evidence="13">Pol IV</shortName>
        <ecNumber evidence="13">2.7.7.7</ecNumber>
    </recommendedName>
</protein>
<dbReference type="PROSITE" id="PS50173">
    <property type="entry name" value="UMUC"/>
    <property type="match status" value="1"/>
</dbReference>
<dbReference type="NCBIfam" id="NF002677">
    <property type="entry name" value="PRK02406.1"/>
    <property type="match status" value="1"/>
</dbReference>
<comment type="caution">
    <text evidence="16">The sequence shown here is derived from an EMBL/GenBank/DDBJ whole genome shotgun (WGS) entry which is preliminary data.</text>
</comment>
<evidence type="ECO:0000256" key="10">
    <source>
        <dbReference type="ARBA" id="ARBA00023204"/>
    </source>
</evidence>